<keyword evidence="3" id="KW-1185">Reference proteome</keyword>
<protein>
    <submittedName>
        <fullName evidence="2">Uncharacterized protein</fullName>
    </submittedName>
</protein>
<organism evidence="2 3">
    <name type="scientific">Aldrovandia affinis</name>
    <dbReference type="NCBI Taxonomy" id="143900"/>
    <lineage>
        <taxon>Eukaryota</taxon>
        <taxon>Metazoa</taxon>
        <taxon>Chordata</taxon>
        <taxon>Craniata</taxon>
        <taxon>Vertebrata</taxon>
        <taxon>Euteleostomi</taxon>
        <taxon>Actinopterygii</taxon>
        <taxon>Neopterygii</taxon>
        <taxon>Teleostei</taxon>
        <taxon>Notacanthiformes</taxon>
        <taxon>Halosauridae</taxon>
        <taxon>Aldrovandia</taxon>
    </lineage>
</organism>
<reference evidence="2" key="1">
    <citation type="journal article" date="2023" name="Science">
        <title>Genome structures resolve the early diversification of teleost fishes.</title>
        <authorList>
            <person name="Parey E."/>
            <person name="Louis A."/>
            <person name="Montfort J."/>
            <person name="Bouchez O."/>
            <person name="Roques C."/>
            <person name="Iampietro C."/>
            <person name="Lluch J."/>
            <person name="Castinel A."/>
            <person name="Donnadieu C."/>
            <person name="Desvignes T."/>
            <person name="Floi Bucao C."/>
            <person name="Jouanno E."/>
            <person name="Wen M."/>
            <person name="Mejri S."/>
            <person name="Dirks R."/>
            <person name="Jansen H."/>
            <person name="Henkel C."/>
            <person name="Chen W.J."/>
            <person name="Zahm M."/>
            <person name="Cabau C."/>
            <person name="Klopp C."/>
            <person name="Thompson A.W."/>
            <person name="Robinson-Rechavi M."/>
            <person name="Braasch I."/>
            <person name="Lecointre G."/>
            <person name="Bobe J."/>
            <person name="Postlethwait J.H."/>
            <person name="Berthelot C."/>
            <person name="Roest Crollius H."/>
            <person name="Guiguen Y."/>
        </authorList>
    </citation>
    <scope>NUCLEOTIDE SEQUENCE</scope>
    <source>
        <strain evidence="2">NC1722</strain>
    </source>
</reference>
<evidence type="ECO:0000313" key="2">
    <source>
        <dbReference type="EMBL" id="KAJ8396621.1"/>
    </source>
</evidence>
<feature type="region of interest" description="Disordered" evidence="1">
    <location>
        <begin position="50"/>
        <end position="87"/>
    </location>
</feature>
<proteinExistence type="predicted"/>
<sequence>MDCREYRATCVFVPISRAKRVGRQNGQTPQPNLGAPDQCKRGLMAVQGELGGGGCRARGPDVPALNEQRLKTPTEPTRNRAGSREESRGWIQTLVCVTDKDTGSARH</sequence>
<dbReference type="AlphaFoldDB" id="A0AAD7S8A7"/>
<comment type="caution">
    <text evidence="2">The sequence shown here is derived from an EMBL/GenBank/DDBJ whole genome shotgun (WGS) entry which is preliminary data.</text>
</comment>
<name>A0AAD7S8A7_9TELE</name>
<evidence type="ECO:0000256" key="1">
    <source>
        <dbReference type="SAM" id="MobiDB-lite"/>
    </source>
</evidence>
<dbReference type="EMBL" id="JAINUG010000105">
    <property type="protein sequence ID" value="KAJ8396621.1"/>
    <property type="molecule type" value="Genomic_DNA"/>
</dbReference>
<evidence type="ECO:0000313" key="3">
    <source>
        <dbReference type="Proteomes" id="UP001221898"/>
    </source>
</evidence>
<dbReference type="Proteomes" id="UP001221898">
    <property type="component" value="Unassembled WGS sequence"/>
</dbReference>
<accession>A0AAD7S8A7</accession>
<gene>
    <name evidence="2" type="ORF">AAFF_G00016870</name>
</gene>